<dbReference type="InterPro" id="IPR014717">
    <property type="entry name" value="Transl_elong_EF1B/ribsomal_bS6"/>
</dbReference>
<gene>
    <name evidence="2" type="ORF">UW49_C0018G0003</name>
</gene>
<comment type="caution">
    <text evidence="2">The sequence shown here is derived from an EMBL/GenBank/DDBJ whole genome shotgun (WGS) entry which is preliminary data.</text>
</comment>
<accession>A0A0G1I9K9</accession>
<evidence type="ECO:0000313" key="3">
    <source>
        <dbReference type="Proteomes" id="UP000033977"/>
    </source>
</evidence>
<proteinExistence type="predicted"/>
<keyword evidence="1" id="KW-0472">Membrane</keyword>
<dbReference type="AlphaFoldDB" id="A0A0G1I9K9"/>
<protein>
    <submittedName>
        <fullName evidence="2">Uncharacterized protein</fullName>
    </submittedName>
</protein>
<keyword evidence="1" id="KW-0812">Transmembrane</keyword>
<dbReference type="Proteomes" id="UP000033977">
    <property type="component" value="Unassembled WGS sequence"/>
</dbReference>
<evidence type="ECO:0000256" key="1">
    <source>
        <dbReference type="SAM" id="Phobius"/>
    </source>
</evidence>
<feature type="transmembrane region" description="Helical" evidence="1">
    <location>
        <begin position="12"/>
        <end position="31"/>
    </location>
</feature>
<reference evidence="2 3" key="1">
    <citation type="journal article" date="2015" name="Nature">
        <title>rRNA introns, odd ribosomes, and small enigmatic genomes across a large radiation of phyla.</title>
        <authorList>
            <person name="Brown C.T."/>
            <person name="Hug L.A."/>
            <person name="Thomas B.C."/>
            <person name="Sharon I."/>
            <person name="Castelle C.J."/>
            <person name="Singh A."/>
            <person name="Wilkins M.J."/>
            <person name="Williams K.H."/>
            <person name="Banfield J.F."/>
        </authorList>
    </citation>
    <scope>NUCLEOTIDE SEQUENCE [LARGE SCALE GENOMIC DNA]</scope>
</reference>
<name>A0A0G1I9K9_9BACT</name>
<keyword evidence="1" id="KW-1133">Transmembrane helix</keyword>
<dbReference type="EMBL" id="LCIN01000018">
    <property type="protein sequence ID" value="KKT56096.1"/>
    <property type="molecule type" value="Genomic_DNA"/>
</dbReference>
<evidence type="ECO:0000313" key="2">
    <source>
        <dbReference type="EMBL" id="KKT56096.1"/>
    </source>
</evidence>
<sequence length="178" mass="19566">MNLLNNKKPFWALAVGLAVLALLGALIWFTYGKIKQSSMVSAEAEGKIAFLEKKEREFVLAESNLKDFGPEIDLLDGAFLSEGTFVDLLRLLESLAKKTGITFSAQNARLPQSDKEMASLNFEITGDFRGVANFLALLDKMPYAGIVDGANISPKAEGQKRTGVITARINYIIFNFKI</sequence>
<organism evidence="2 3">
    <name type="scientific">Candidatus Giovannonibacteria bacterium GW2011_GWB1_44_23</name>
    <dbReference type="NCBI Taxonomy" id="1618652"/>
    <lineage>
        <taxon>Bacteria</taxon>
        <taxon>Candidatus Giovannoniibacteriota</taxon>
    </lineage>
</organism>
<dbReference type="Gene3D" id="3.30.70.60">
    <property type="match status" value="1"/>
</dbReference>